<dbReference type="GO" id="GO:0000293">
    <property type="term" value="F:ferric-chelate reductase activity"/>
    <property type="evidence" value="ECO:0007669"/>
    <property type="project" value="TreeGrafter"/>
</dbReference>
<dbReference type="GeneID" id="72063849"/>
<dbReference type="GO" id="GO:0006879">
    <property type="term" value="P:intracellular iron ion homeostasis"/>
    <property type="evidence" value="ECO:0007669"/>
    <property type="project" value="TreeGrafter"/>
</dbReference>
<evidence type="ECO:0000313" key="4">
    <source>
        <dbReference type="EMBL" id="UNI15348.1"/>
    </source>
</evidence>
<dbReference type="Proteomes" id="UP000829364">
    <property type="component" value="Chromosome 2"/>
</dbReference>
<proteinExistence type="predicted"/>
<dbReference type="Gene3D" id="3.40.50.80">
    <property type="entry name" value="Nucleotide-binding domain of ferredoxin-NADP reductase (FNR) module"/>
    <property type="match status" value="1"/>
</dbReference>
<dbReference type="Pfam" id="PF08030">
    <property type="entry name" value="NAD_binding_6"/>
    <property type="match status" value="1"/>
</dbReference>
<dbReference type="AlphaFoldDB" id="A0A9Q8V753"/>
<feature type="domain" description="Ferric reductase NAD binding" evidence="3">
    <location>
        <begin position="1"/>
        <end position="90"/>
    </location>
</feature>
<protein>
    <recommendedName>
        <fullName evidence="3">Ferric reductase NAD binding domain-containing protein</fullName>
    </recommendedName>
</protein>
<dbReference type="GO" id="GO:0006826">
    <property type="term" value="P:iron ion transport"/>
    <property type="evidence" value="ECO:0007669"/>
    <property type="project" value="TreeGrafter"/>
</dbReference>
<gene>
    <name evidence="4" type="ORF">JDV02_001888</name>
</gene>
<keyword evidence="1" id="KW-0813">Transport</keyword>
<dbReference type="InterPro" id="IPR013121">
    <property type="entry name" value="Fe_red_NAD-bd_6"/>
</dbReference>
<accession>A0A9Q8V753</accession>
<dbReference type="EMBL" id="CP086355">
    <property type="protein sequence ID" value="UNI15348.1"/>
    <property type="molecule type" value="Genomic_DNA"/>
</dbReference>
<evidence type="ECO:0000313" key="5">
    <source>
        <dbReference type="Proteomes" id="UP000829364"/>
    </source>
</evidence>
<dbReference type="OrthoDB" id="4494341at2759"/>
<dbReference type="RefSeq" id="XP_047838829.1">
    <property type="nucleotide sequence ID" value="XM_047982861.1"/>
</dbReference>
<reference evidence="4" key="1">
    <citation type="submission" date="2021-11" db="EMBL/GenBank/DDBJ databases">
        <title>Purpureocillium_takamizusanense_genome.</title>
        <authorList>
            <person name="Nguyen N.-H."/>
        </authorList>
    </citation>
    <scope>NUCLEOTIDE SEQUENCE</scope>
    <source>
        <strain evidence="4">PT3</strain>
    </source>
</reference>
<organism evidence="4 5">
    <name type="scientific">Purpureocillium takamizusanense</name>
    <dbReference type="NCBI Taxonomy" id="2060973"/>
    <lineage>
        <taxon>Eukaryota</taxon>
        <taxon>Fungi</taxon>
        <taxon>Dikarya</taxon>
        <taxon>Ascomycota</taxon>
        <taxon>Pezizomycotina</taxon>
        <taxon>Sordariomycetes</taxon>
        <taxon>Hypocreomycetidae</taxon>
        <taxon>Hypocreales</taxon>
        <taxon>Ophiocordycipitaceae</taxon>
        <taxon>Purpureocillium</taxon>
    </lineage>
</organism>
<dbReference type="InterPro" id="IPR051410">
    <property type="entry name" value="Ferric/Cupric_Reductase"/>
</dbReference>
<dbReference type="PANTHER" id="PTHR32361:SF26">
    <property type="entry name" value="FAD-BINDING 8 DOMAIN-CONTAINING PROTEIN-RELATED"/>
    <property type="match status" value="1"/>
</dbReference>
<name>A0A9Q8V753_9HYPO</name>
<dbReference type="KEGG" id="ptkz:JDV02_001888"/>
<dbReference type="InterPro" id="IPR039261">
    <property type="entry name" value="FNR_nucleotide-bd"/>
</dbReference>
<keyword evidence="5" id="KW-1185">Reference proteome</keyword>
<evidence type="ECO:0000256" key="1">
    <source>
        <dbReference type="ARBA" id="ARBA00022448"/>
    </source>
</evidence>
<dbReference type="PANTHER" id="PTHR32361">
    <property type="entry name" value="FERRIC/CUPRIC REDUCTASE TRANSMEMBRANE COMPONENT"/>
    <property type="match status" value="1"/>
</dbReference>
<dbReference type="GO" id="GO:0005886">
    <property type="term" value="C:plasma membrane"/>
    <property type="evidence" value="ECO:0007669"/>
    <property type="project" value="TreeGrafter"/>
</dbReference>
<evidence type="ECO:0000256" key="2">
    <source>
        <dbReference type="ARBA" id="ARBA00023002"/>
    </source>
</evidence>
<dbReference type="GO" id="GO:0015677">
    <property type="term" value="P:copper ion import"/>
    <property type="evidence" value="ECO:0007669"/>
    <property type="project" value="TreeGrafter"/>
</dbReference>
<keyword evidence="2" id="KW-0560">Oxidoreductase</keyword>
<evidence type="ECO:0000259" key="3">
    <source>
        <dbReference type="Pfam" id="PF08030"/>
    </source>
</evidence>
<sequence length="157" mass="18034">MVASGFGIAAQLPYLKRLLHGYNSRRIRTRRIHLVWKLKSPDLPLAIERLLNNALDDDTLDDGYILQISVYVEHVKRDDKISPRANVIKGLPHWGTILRDEVAGKYIKRVQEEAKVREDMIVTVSASLEVRTDLRSVVRGYIAEKVELVELDYQPCQ</sequence>